<organism evidence="1 3">
    <name type="scientific">Rotaria magnacalcarata</name>
    <dbReference type="NCBI Taxonomy" id="392030"/>
    <lineage>
        <taxon>Eukaryota</taxon>
        <taxon>Metazoa</taxon>
        <taxon>Spiralia</taxon>
        <taxon>Gnathifera</taxon>
        <taxon>Rotifera</taxon>
        <taxon>Eurotatoria</taxon>
        <taxon>Bdelloidea</taxon>
        <taxon>Philodinida</taxon>
        <taxon>Philodinidae</taxon>
        <taxon>Rotaria</taxon>
    </lineage>
</organism>
<dbReference type="EMBL" id="CAJOBJ010006279">
    <property type="protein sequence ID" value="CAF4056137.1"/>
    <property type="molecule type" value="Genomic_DNA"/>
</dbReference>
<protein>
    <submittedName>
        <fullName evidence="1">Uncharacterized protein</fullName>
    </submittedName>
</protein>
<dbReference type="Proteomes" id="UP000681720">
    <property type="component" value="Unassembled WGS sequence"/>
</dbReference>
<comment type="caution">
    <text evidence="1">The sequence shown here is derived from an EMBL/GenBank/DDBJ whole genome shotgun (WGS) entry which is preliminary data.</text>
</comment>
<dbReference type="EMBL" id="CAJOBH010012684">
    <property type="protein sequence ID" value="CAF4170773.1"/>
    <property type="molecule type" value="Genomic_DNA"/>
</dbReference>
<accession>A0A8S2PMG0</accession>
<name>A0A8S2PMG0_9BILA</name>
<dbReference type="AlphaFoldDB" id="A0A8S2PMG0"/>
<proteinExistence type="predicted"/>
<reference evidence="1" key="1">
    <citation type="submission" date="2021-02" db="EMBL/GenBank/DDBJ databases">
        <authorList>
            <person name="Nowell W R."/>
        </authorList>
    </citation>
    <scope>NUCLEOTIDE SEQUENCE</scope>
</reference>
<sequence>MHGKLTVFNRKAQTNDNQEWSIIECFHPNELDLVQTQENYVEEFLINTKTRLLNNVTLHIS</sequence>
<evidence type="ECO:0000313" key="2">
    <source>
        <dbReference type="EMBL" id="CAF4170773.1"/>
    </source>
</evidence>
<dbReference type="Proteomes" id="UP000681967">
    <property type="component" value="Unassembled WGS sequence"/>
</dbReference>
<gene>
    <name evidence="2" type="ORF">BYL167_LOCUS22388</name>
    <name evidence="1" type="ORF">GIL414_LOCUS14695</name>
</gene>
<feature type="non-terminal residue" evidence="1">
    <location>
        <position position="61"/>
    </location>
</feature>
<evidence type="ECO:0000313" key="1">
    <source>
        <dbReference type="EMBL" id="CAF4056137.1"/>
    </source>
</evidence>
<evidence type="ECO:0000313" key="3">
    <source>
        <dbReference type="Proteomes" id="UP000681720"/>
    </source>
</evidence>